<dbReference type="PANTHER" id="PTHR10252">
    <property type="entry name" value="HISTONE-LIKE TRANSCRIPTION FACTOR CCAAT-RELATED"/>
    <property type="match status" value="1"/>
</dbReference>
<dbReference type="Proteomes" id="UP000489600">
    <property type="component" value="Unassembled WGS sequence"/>
</dbReference>
<dbReference type="FunFam" id="1.10.20.10:FF:000006">
    <property type="entry name" value="Nuclear transcription factor Y subunit gamma"/>
    <property type="match status" value="1"/>
</dbReference>
<comment type="subcellular location">
    <subcellularLocation>
        <location evidence="1">Nucleus</location>
    </subcellularLocation>
</comment>
<sequence length="175" mass="19303">MQHQERDEQLHSFWCSQMESVRDFKSHQLPLTRIKKIMKSDRDVHMISAEAPIVLAKACEMFIFDLTRRSWVHAEESKRRTLQKSDISAAASRTFAFDFLLDVVPRDESALAAAADTSFMPMPHPDAGVTPYYYPPGMVTGIPVAVGGGMYAAPPQDGEEEAGQSGGNSSVDLGV</sequence>
<keyword evidence="4" id="KW-0010">Activator</keyword>
<proteinExistence type="inferred from homology"/>
<organism evidence="10 11">
    <name type="scientific">Arabis nemorensis</name>
    <dbReference type="NCBI Taxonomy" id="586526"/>
    <lineage>
        <taxon>Eukaryota</taxon>
        <taxon>Viridiplantae</taxon>
        <taxon>Streptophyta</taxon>
        <taxon>Embryophyta</taxon>
        <taxon>Tracheophyta</taxon>
        <taxon>Spermatophyta</taxon>
        <taxon>Magnoliopsida</taxon>
        <taxon>eudicotyledons</taxon>
        <taxon>Gunneridae</taxon>
        <taxon>Pentapetalae</taxon>
        <taxon>rosids</taxon>
        <taxon>malvids</taxon>
        <taxon>Brassicales</taxon>
        <taxon>Brassicaceae</taxon>
        <taxon>Arabideae</taxon>
        <taxon>Arabis</taxon>
    </lineage>
</organism>
<dbReference type="AlphaFoldDB" id="A0A565CQ32"/>
<dbReference type="GO" id="GO:0000978">
    <property type="term" value="F:RNA polymerase II cis-regulatory region sequence-specific DNA binding"/>
    <property type="evidence" value="ECO:0007669"/>
    <property type="project" value="TreeGrafter"/>
</dbReference>
<dbReference type="SUPFAM" id="SSF47113">
    <property type="entry name" value="Histone-fold"/>
    <property type="match status" value="1"/>
</dbReference>
<keyword evidence="3" id="KW-0238">DNA-binding</keyword>
<dbReference type="InterPro" id="IPR003958">
    <property type="entry name" value="CBFA_NFYB_domain"/>
</dbReference>
<evidence type="ECO:0000259" key="9">
    <source>
        <dbReference type="Pfam" id="PF00808"/>
    </source>
</evidence>
<dbReference type="InterPro" id="IPR050568">
    <property type="entry name" value="Transcr_DNA_Rep_Reg"/>
</dbReference>
<evidence type="ECO:0000256" key="1">
    <source>
        <dbReference type="ARBA" id="ARBA00004123"/>
    </source>
</evidence>
<evidence type="ECO:0000256" key="4">
    <source>
        <dbReference type="ARBA" id="ARBA00023159"/>
    </source>
</evidence>
<gene>
    <name evidence="10" type="ORF">ANE_LOCUS25990</name>
</gene>
<evidence type="ECO:0000256" key="8">
    <source>
        <dbReference type="SAM" id="MobiDB-lite"/>
    </source>
</evidence>
<comment type="caution">
    <text evidence="10">The sequence shown here is derived from an EMBL/GenBank/DDBJ whole genome shotgun (WGS) entry which is preliminary data.</text>
</comment>
<evidence type="ECO:0000256" key="6">
    <source>
        <dbReference type="ARBA" id="ARBA00023242"/>
    </source>
</evidence>
<dbReference type="Gene3D" id="1.10.20.10">
    <property type="entry name" value="Histone, subunit A"/>
    <property type="match status" value="1"/>
</dbReference>
<accession>A0A565CQ32</accession>
<reference evidence="10" key="1">
    <citation type="submission" date="2019-07" db="EMBL/GenBank/DDBJ databases">
        <authorList>
            <person name="Dittberner H."/>
        </authorList>
    </citation>
    <scope>NUCLEOTIDE SEQUENCE [LARGE SCALE GENOMIC DNA]</scope>
</reference>
<keyword evidence="5" id="KW-0804">Transcription</keyword>
<protein>
    <recommendedName>
        <fullName evidence="9">Transcription factor CBF/NF-Y/archaeal histone domain-containing protein</fullName>
    </recommendedName>
</protein>
<evidence type="ECO:0000313" key="11">
    <source>
        <dbReference type="Proteomes" id="UP000489600"/>
    </source>
</evidence>
<dbReference type="GO" id="GO:0046982">
    <property type="term" value="F:protein heterodimerization activity"/>
    <property type="evidence" value="ECO:0007669"/>
    <property type="project" value="InterPro"/>
</dbReference>
<name>A0A565CQ32_9BRAS</name>
<dbReference type="Pfam" id="PF00808">
    <property type="entry name" value="CBFD_NFYB_HMF"/>
    <property type="match status" value="1"/>
</dbReference>
<dbReference type="CDD" id="cd22908">
    <property type="entry name" value="HFD_NFYC-like"/>
    <property type="match status" value="1"/>
</dbReference>
<dbReference type="EMBL" id="CABITT030000008">
    <property type="protein sequence ID" value="VVB15546.1"/>
    <property type="molecule type" value="Genomic_DNA"/>
</dbReference>
<comment type="similarity">
    <text evidence="7">Belongs to the NFYC/HAP5 subunit family.</text>
</comment>
<evidence type="ECO:0000313" key="10">
    <source>
        <dbReference type="EMBL" id="VVB15546.1"/>
    </source>
</evidence>
<keyword evidence="2" id="KW-0805">Transcription regulation</keyword>
<keyword evidence="6" id="KW-0539">Nucleus</keyword>
<evidence type="ECO:0000256" key="2">
    <source>
        <dbReference type="ARBA" id="ARBA00023015"/>
    </source>
</evidence>
<evidence type="ECO:0000256" key="7">
    <source>
        <dbReference type="ARBA" id="ARBA00038129"/>
    </source>
</evidence>
<dbReference type="InterPro" id="IPR009072">
    <property type="entry name" value="Histone-fold"/>
</dbReference>
<evidence type="ECO:0000256" key="5">
    <source>
        <dbReference type="ARBA" id="ARBA00023163"/>
    </source>
</evidence>
<feature type="domain" description="Transcription factor CBF/NF-Y/archaeal histone" evidence="9">
    <location>
        <begin position="28"/>
        <end position="90"/>
    </location>
</feature>
<dbReference type="GO" id="GO:0000981">
    <property type="term" value="F:DNA-binding transcription factor activity, RNA polymerase II-specific"/>
    <property type="evidence" value="ECO:0007669"/>
    <property type="project" value="TreeGrafter"/>
</dbReference>
<keyword evidence="11" id="KW-1185">Reference proteome</keyword>
<dbReference type="OrthoDB" id="1272441at2759"/>
<feature type="region of interest" description="Disordered" evidence="8">
    <location>
        <begin position="151"/>
        <end position="175"/>
    </location>
</feature>
<evidence type="ECO:0000256" key="3">
    <source>
        <dbReference type="ARBA" id="ARBA00023125"/>
    </source>
</evidence>
<dbReference type="GO" id="GO:0005634">
    <property type="term" value="C:nucleus"/>
    <property type="evidence" value="ECO:0007669"/>
    <property type="project" value="UniProtKB-SubCell"/>
</dbReference>
<dbReference type="PANTHER" id="PTHR10252:SF39">
    <property type="entry name" value="NUCLEAR TRANSCRIPTION FACTOR Y SUBUNIT C-6"/>
    <property type="match status" value="1"/>
</dbReference>